<protein>
    <submittedName>
        <fullName evidence="1">Putative portal protein</fullName>
    </submittedName>
</protein>
<dbReference type="AlphaFoldDB" id="A0A6M3KMI0"/>
<dbReference type="EMBL" id="MT142496">
    <property type="protein sequence ID" value="QJA82804.1"/>
    <property type="molecule type" value="Genomic_DNA"/>
</dbReference>
<organism evidence="1">
    <name type="scientific">viral metagenome</name>
    <dbReference type="NCBI Taxonomy" id="1070528"/>
    <lineage>
        <taxon>unclassified sequences</taxon>
        <taxon>metagenomes</taxon>
        <taxon>organismal metagenomes</taxon>
    </lineage>
</organism>
<gene>
    <name evidence="1" type="ORF">MM415A00370_0021</name>
</gene>
<sequence>MPPVIFGNFMDSKRANLQAAPDYPYEYPFNKNLNPKSEFHRRLLGMILARVNESARVMQYRFKSWNAIEEVLTVYTPLDKDEKAVQAKDRRKPVSLIVPASYAVLETLLTYFMAAFLEEPYFRYKGVDESGHDAIGAKLLEKVVHIQAIRNKIALGMHTMWRDSFIHGLGIAVPGWRVKTGIQPTKVMQRTWDNDARKYFETPTGEYEEKKVVLAEGSTLKNIDPYMYLPDPNVPPHEVQEGEFVGWVTRTNVYKMLMEEKIAMDLGMFNAQYLKHMGTAKSSYFRMNESMRDKERRGGEQGFAYMSPVDNIETYVTLIPNDWGLNNRDEPEIWWFRVSGDAVITGAKPLGLWHQMYPVAICAPDFDGYTTAPLSRLEIVQPMQHTLNWFISSHIANVRRSISDRLVYDPYVINSNDVENPDAGVAIRVRKAAWGRGKIKDSISQLDVMDVTRNHVGDAAYFFGEIQKITAAVDSVLGIERKTGERVTAAEFQGRSSNAISRLASAAKIASIMAHQDLGLMFAMHTQQMMSKTAYVNIVGDDEKLLRSTYGIAGDIVAVNPQDVRLFVDVIPHDGTVPGDENAAVWVQLYQTMAQNPELMKLFDMVRVFQHLARQLGAKSLHEFVKKPETAVNAQVLPNEDVMDLVRSGDIAPVGAETGGGNGEF</sequence>
<accession>A0A6M3KMI0</accession>
<proteinExistence type="predicted"/>
<evidence type="ECO:0000313" key="1">
    <source>
        <dbReference type="EMBL" id="QJA82804.1"/>
    </source>
</evidence>
<name>A0A6M3KMI0_9ZZZZ</name>
<reference evidence="1" key="1">
    <citation type="submission" date="2020-03" db="EMBL/GenBank/DDBJ databases">
        <title>The deep terrestrial virosphere.</title>
        <authorList>
            <person name="Holmfeldt K."/>
            <person name="Nilsson E."/>
            <person name="Simone D."/>
            <person name="Lopez-Fernandez M."/>
            <person name="Wu X."/>
            <person name="de Brujin I."/>
            <person name="Lundin D."/>
            <person name="Andersson A."/>
            <person name="Bertilsson S."/>
            <person name="Dopson M."/>
        </authorList>
    </citation>
    <scope>NUCLEOTIDE SEQUENCE</scope>
    <source>
        <strain evidence="1">MM415A00370</strain>
    </source>
</reference>